<dbReference type="AlphaFoldDB" id="A0A9P5LFC1"/>
<accession>A0A9P5LFC1</accession>
<gene>
    <name evidence="1" type="ORF">G7Z17_g7836</name>
</gene>
<protein>
    <submittedName>
        <fullName evidence="1">Uncharacterized protein</fullName>
    </submittedName>
</protein>
<comment type="caution">
    <text evidence="1">The sequence shown here is derived from an EMBL/GenBank/DDBJ whole genome shotgun (WGS) entry which is preliminary data.</text>
</comment>
<dbReference type="EMBL" id="JAANBB010000183">
    <property type="protein sequence ID" value="KAF7547287.1"/>
    <property type="molecule type" value="Genomic_DNA"/>
</dbReference>
<evidence type="ECO:0000313" key="1">
    <source>
        <dbReference type="EMBL" id="KAF7547287.1"/>
    </source>
</evidence>
<dbReference type="Proteomes" id="UP000722485">
    <property type="component" value="Unassembled WGS sequence"/>
</dbReference>
<dbReference type="OrthoDB" id="5083627at2759"/>
<reference evidence="1" key="1">
    <citation type="submission" date="2020-03" db="EMBL/GenBank/DDBJ databases">
        <title>Draft Genome Sequence of Cylindrodendrum hubeiense.</title>
        <authorList>
            <person name="Buettner E."/>
            <person name="Kellner H."/>
        </authorList>
    </citation>
    <scope>NUCLEOTIDE SEQUENCE</scope>
    <source>
        <strain evidence="1">IHI 201604</strain>
    </source>
</reference>
<evidence type="ECO:0000313" key="2">
    <source>
        <dbReference type="Proteomes" id="UP000722485"/>
    </source>
</evidence>
<name>A0A9P5LFC1_9HYPO</name>
<organism evidence="1 2">
    <name type="scientific">Cylindrodendrum hubeiense</name>
    <dbReference type="NCBI Taxonomy" id="595255"/>
    <lineage>
        <taxon>Eukaryota</taxon>
        <taxon>Fungi</taxon>
        <taxon>Dikarya</taxon>
        <taxon>Ascomycota</taxon>
        <taxon>Pezizomycotina</taxon>
        <taxon>Sordariomycetes</taxon>
        <taxon>Hypocreomycetidae</taxon>
        <taxon>Hypocreales</taxon>
        <taxon>Nectriaceae</taxon>
        <taxon>Cylindrodendrum</taxon>
    </lineage>
</organism>
<proteinExistence type="predicted"/>
<keyword evidence="2" id="KW-1185">Reference proteome</keyword>
<sequence>MLVSYKTEHLNKFLATAWEKHSEVNDIELIDDRIQDDLIRRSFRLELSSPLLGFALIPGGCVASLTIPISGSIMTETYINYDSDTFPHILYDMSQQDIPKDLYNLKVSVPVESVTGDVGADRVNICTKWDNNIIAFGRASAEDTHIILHFASPVAQYSVDIVEPATERASVASNPLNNASDLIKQWFNNRANVSSIHCKLAPVRPMGGISGELGMFLKPKNFRLVPNGDAVCIYIKIEGSGATEGDIKPSFTDVDGAVICPIPEGSSASIIFSHRLLHEKVFLPLLQQCQGIYSEGPLKSIAWGNGGRGFWYGFYLKGESNVNMEDQSEVYTSNMSAVKARMDDAMTTMNIEDNRVTFSYSQTYQVEWRNDFTTLDDEPHPGLTRAGELEVVLRQTGKAFSTDNSNLILDLSISRNSFSLRKWSTVPGVRLFNNVQNGRIEFQDVVLRSPNVSFIAAESVLAPGATMIKTTHVDTPYDLILVGDMVDRVARE</sequence>